<dbReference type="EMBL" id="AZHW01000801">
    <property type="protein sequence ID" value="ETW96337.1"/>
    <property type="molecule type" value="Genomic_DNA"/>
</dbReference>
<dbReference type="Proteomes" id="UP000019141">
    <property type="component" value="Unassembled WGS sequence"/>
</dbReference>
<sequence>SSIIAISSASRSHRAAFSRGTVFWARAVIMAMMCVCLLGAMHAQAMRIEKSESQGSDDGAVLIDRWKGEDARVWLERQLAQEPDNPKWRFLLSQALFYLGRYADALAAVDALIEDVPHPQFHGFRGFIAQTIASTETLTLIESEHFRIFVDTDRDAALVPYIQDVLEQSYQRLGKHFGLFPKEKILVEVFPTTGTFYPASSLSARDIEVSGAIGICKFNKIMLLSPRNLARGYRWTDAISHEYLHYLIVHLSANEAPIWLHEGIAKYFEDAWRLPESSWLSRRTESLLAHALANDSFVGFKNMEPSLVKLDTTYQVQLGYAEAASVIDFIIHSMGSKGLARILQDLSEAHGDGATGAISRVMGYEFEQFEKEWRQFLQSKQLQEHQGVRLPRFTLKEGDQIPAEDLRAEIESTTARMHTRLGDRLRQRGRDRAAAREYNRALDKDPYSPYLLNKLASALMTQQRWSSALQYLERARMLAPDYVTTYTNLGRLHVALQAYEKARAALWEAVQINPFDPLIHQYLAESYRQLGMDDQAQQEQQLFERLQGSR</sequence>
<dbReference type="HOGENOM" id="CLU_463686_0_0_7"/>
<dbReference type="InterPro" id="IPR039568">
    <property type="entry name" value="Peptidase_MA-like_dom"/>
</dbReference>
<dbReference type="SMART" id="SM00028">
    <property type="entry name" value="TPR"/>
    <property type="match status" value="4"/>
</dbReference>
<dbReference type="PANTHER" id="PTHR12558:SF13">
    <property type="entry name" value="CELL DIVISION CYCLE PROTEIN 27 HOMOLOG"/>
    <property type="match status" value="1"/>
</dbReference>
<reference evidence="4 5" key="1">
    <citation type="journal article" date="2014" name="Nature">
        <title>An environmental bacterial taxon with a large and distinct metabolic repertoire.</title>
        <authorList>
            <person name="Wilson M.C."/>
            <person name="Mori T."/>
            <person name="Ruckert C."/>
            <person name="Uria A.R."/>
            <person name="Helf M.J."/>
            <person name="Takada K."/>
            <person name="Gernert C."/>
            <person name="Steffens U.A."/>
            <person name="Heycke N."/>
            <person name="Schmitt S."/>
            <person name="Rinke C."/>
            <person name="Helfrich E.J."/>
            <person name="Brachmann A.O."/>
            <person name="Gurgui C."/>
            <person name="Wakimoto T."/>
            <person name="Kracht M."/>
            <person name="Crusemann M."/>
            <person name="Hentschel U."/>
            <person name="Abe I."/>
            <person name="Matsunaga S."/>
            <person name="Kalinowski J."/>
            <person name="Takeyama H."/>
            <person name="Piel J."/>
        </authorList>
    </citation>
    <scope>NUCLEOTIDE SEQUENCE [LARGE SCALE GENOMIC DNA]</scope>
    <source>
        <strain evidence="5">TSY1</strain>
    </source>
</reference>
<evidence type="ECO:0000313" key="5">
    <source>
        <dbReference type="Proteomes" id="UP000019141"/>
    </source>
</evidence>
<dbReference type="SUPFAM" id="SSF55486">
    <property type="entry name" value="Metalloproteases ('zincins'), catalytic domain"/>
    <property type="match status" value="1"/>
</dbReference>
<proteinExistence type="predicted"/>
<keyword evidence="2" id="KW-0472">Membrane</keyword>
<feature type="repeat" description="TPR" evidence="1">
    <location>
        <begin position="483"/>
        <end position="516"/>
    </location>
</feature>
<accession>W4LED9</accession>
<dbReference type="InterPro" id="IPR019734">
    <property type="entry name" value="TPR_rpt"/>
</dbReference>
<feature type="non-terminal residue" evidence="4">
    <location>
        <position position="1"/>
    </location>
</feature>
<dbReference type="Pfam" id="PF14559">
    <property type="entry name" value="TPR_19"/>
    <property type="match status" value="2"/>
</dbReference>
<feature type="domain" description="Peptidase MA-like" evidence="3">
    <location>
        <begin position="208"/>
        <end position="378"/>
    </location>
</feature>
<organism evidence="4 5">
    <name type="scientific">Entotheonella factor</name>
    <dbReference type="NCBI Taxonomy" id="1429438"/>
    <lineage>
        <taxon>Bacteria</taxon>
        <taxon>Pseudomonadati</taxon>
        <taxon>Nitrospinota/Tectimicrobiota group</taxon>
        <taxon>Candidatus Tectimicrobiota</taxon>
        <taxon>Candidatus Entotheonellia</taxon>
        <taxon>Candidatus Entotheonellales</taxon>
        <taxon>Candidatus Entotheonellaceae</taxon>
        <taxon>Candidatus Entotheonella</taxon>
    </lineage>
</organism>
<feature type="repeat" description="TPR" evidence="1">
    <location>
        <begin position="415"/>
        <end position="448"/>
    </location>
</feature>
<gene>
    <name evidence="4" type="ORF">ETSY1_27040</name>
</gene>
<evidence type="ECO:0000256" key="1">
    <source>
        <dbReference type="PROSITE-ProRule" id="PRU00339"/>
    </source>
</evidence>
<dbReference type="PROSITE" id="PS50005">
    <property type="entry name" value="TPR"/>
    <property type="match status" value="2"/>
</dbReference>
<evidence type="ECO:0000259" key="3">
    <source>
        <dbReference type="Pfam" id="PF13485"/>
    </source>
</evidence>
<dbReference type="AlphaFoldDB" id="W4LED9"/>
<dbReference type="Pfam" id="PF13485">
    <property type="entry name" value="Peptidase_MA_2"/>
    <property type="match status" value="1"/>
</dbReference>
<keyword evidence="5" id="KW-1185">Reference proteome</keyword>
<feature type="transmembrane region" description="Helical" evidence="2">
    <location>
        <begin position="21"/>
        <end position="41"/>
    </location>
</feature>
<dbReference type="Gene3D" id="1.10.390.10">
    <property type="entry name" value="Neutral Protease Domain 2"/>
    <property type="match status" value="1"/>
</dbReference>
<evidence type="ECO:0000256" key="2">
    <source>
        <dbReference type="SAM" id="Phobius"/>
    </source>
</evidence>
<comment type="caution">
    <text evidence="4">The sequence shown here is derived from an EMBL/GenBank/DDBJ whole genome shotgun (WGS) entry which is preliminary data.</text>
</comment>
<name>W4LED9_ENTF1</name>
<dbReference type="Gene3D" id="1.25.40.10">
    <property type="entry name" value="Tetratricopeptide repeat domain"/>
    <property type="match status" value="2"/>
</dbReference>
<evidence type="ECO:0000313" key="4">
    <source>
        <dbReference type="EMBL" id="ETW96337.1"/>
    </source>
</evidence>
<keyword evidence="2" id="KW-0812">Transmembrane</keyword>
<dbReference type="SUPFAM" id="SSF48452">
    <property type="entry name" value="TPR-like"/>
    <property type="match status" value="2"/>
</dbReference>
<protein>
    <recommendedName>
        <fullName evidence="3">Peptidase MA-like domain-containing protein</fullName>
    </recommendedName>
</protein>
<dbReference type="InterPro" id="IPR027268">
    <property type="entry name" value="Peptidase_M4/M1_CTD_sf"/>
</dbReference>
<keyword evidence="2" id="KW-1133">Transmembrane helix</keyword>
<dbReference type="InterPro" id="IPR011990">
    <property type="entry name" value="TPR-like_helical_dom_sf"/>
</dbReference>
<dbReference type="PANTHER" id="PTHR12558">
    <property type="entry name" value="CELL DIVISION CYCLE 16,23,27"/>
    <property type="match status" value="1"/>
</dbReference>
<keyword evidence="1" id="KW-0802">TPR repeat</keyword>